<keyword evidence="3" id="KW-1185">Reference proteome</keyword>
<evidence type="ECO:0000313" key="3">
    <source>
        <dbReference type="Proteomes" id="UP000003639"/>
    </source>
</evidence>
<comment type="caution">
    <text evidence="2">The sequence shown here is derived from an EMBL/GenBank/DDBJ whole genome shotgun (WGS) entry which is preliminary data.</text>
</comment>
<evidence type="ECO:0000313" key="2">
    <source>
        <dbReference type="EMBL" id="EDM99257.1"/>
    </source>
</evidence>
<reference evidence="2 3" key="1">
    <citation type="submission" date="2007-04" db="EMBL/GenBank/DDBJ databases">
        <authorList>
            <person name="Fulton L."/>
            <person name="Clifton S."/>
            <person name="Fulton B."/>
            <person name="Xu J."/>
            <person name="Minx P."/>
            <person name="Pepin K.H."/>
            <person name="Johnson M."/>
            <person name="Thiruvilangam P."/>
            <person name="Bhonagiri V."/>
            <person name="Nash W.E."/>
            <person name="Mardis E.R."/>
            <person name="Wilson R.K."/>
        </authorList>
    </citation>
    <scope>NUCLEOTIDE SEQUENCE [LARGE SCALE GENOMIC DNA]</scope>
    <source>
        <strain evidence="2 3">ATCC 29799</strain>
    </source>
</reference>
<name>A6NY87_9FIRM</name>
<keyword evidence="1" id="KW-0472">Membrane</keyword>
<gene>
    <name evidence="2" type="ORF">BACCAP_03186</name>
</gene>
<proteinExistence type="predicted"/>
<evidence type="ECO:0000256" key="1">
    <source>
        <dbReference type="SAM" id="Phobius"/>
    </source>
</evidence>
<reference evidence="2 3" key="2">
    <citation type="submission" date="2007-06" db="EMBL/GenBank/DDBJ databases">
        <title>Draft genome sequence of Pseudoflavonifractor capillosus ATCC 29799.</title>
        <authorList>
            <person name="Sudarsanam P."/>
            <person name="Ley R."/>
            <person name="Guruge J."/>
            <person name="Turnbaugh P.J."/>
            <person name="Mahowald M."/>
            <person name="Liep D."/>
            <person name="Gordon J."/>
        </authorList>
    </citation>
    <scope>NUCLEOTIDE SEQUENCE [LARGE SCALE GENOMIC DNA]</scope>
    <source>
        <strain evidence="2 3">ATCC 29799</strain>
    </source>
</reference>
<keyword evidence="1" id="KW-1133">Transmembrane helix</keyword>
<organism evidence="2 3">
    <name type="scientific">Pseudoflavonifractor capillosus ATCC 29799</name>
    <dbReference type="NCBI Taxonomy" id="411467"/>
    <lineage>
        <taxon>Bacteria</taxon>
        <taxon>Bacillati</taxon>
        <taxon>Bacillota</taxon>
        <taxon>Clostridia</taxon>
        <taxon>Eubacteriales</taxon>
        <taxon>Oscillospiraceae</taxon>
        <taxon>Pseudoflavonifractor</taxon>
    </lineage>
</organism>
<dbReference type="STRING" id="411467.BACCAP_03186"/>
<feature type="transmembrane region" description="Helical" evidence="1">
    <location>
        <begin position="30"/>
        <end position="51"/>
    </location>
</feature>
<dbReference type="EMBL" id="AAXG02000028">
    <property type="protein sequence ID" value="EDM99257.1"/>
    <property type="molecule type" value="Genomic_DNA"/>
</dbReference>
<sequence length="152" mass="17740">MQTRWSLLKTLWLADVNNRDERVIGLKTKFGIIATVVIVIAVAVGAVLINYNLHSTFKTMQFIEGRLRNGTFIDYDHSIDVESAEDLGWWKKDGNWYIMYGKLQLEFTPDQLRDPTFLEQVGRIGLDIRGDLDSGNLHFYWFNTELEEWVPR</sequence>
<keyword evidence="1" id="KW-0812">Transmembrane</keyword>
<protein>
    <submittedName>
        <fullName evidence="2">Uncharacterized protein</fullName>
    </submittedName>
</protein>
<dbReference type="AlphaFoldDB" id="A6NY87"/>
<accession>A6NY87</accession>
<dbReference type="Proteomes" id="UP000003639">
    <property type="component" value="Unassembled WGS sequence"/>
</dbReference>